<reference evidence="1" key="1">
    <citation type="submission" date="2021-03" db="EMBL/GenBank/DDBJ databases">
        <title>Evolutionary priming and transition to the ectomycorrhizal habit in an iconic lineage of mushroom-forming fungi: is preadaptation a requirement?</title>
        <authorList>
            <consortium name="DOE Joint Genome Institute"/>
            <person name="Looney B.P."/>
            <person name="Miyauchi S."/>
            <person name="Morin E."/>
            <person name="Drula E."/>
            <person name="Courty P.E."/>
            <person name="Chicoki N."/>
            <person name="Fauchery L."/>
            <person name="Kohler A."/>
            <person name="Kuo A."/>
            <person name="LaButti K."/>
            <person name="Pangilinan J."/>
            <person name="Lipzen A."/>
            <person name="Riley R."/>
            <person name="Andreopoulos W."/>
            <person name="He G."/>
            <person name="Johnson J."/>
            <person name="Barry K.W."/>
            <person name="Grigoriev I.V."/>
            <person name="Nagy L."/>
            <person name="Hibbett D."/>
            <person name="Henrissat B."/>
            <person name="Matheny P.B."/>
            <person name="Labbe J."/>
            <person name="Martin A.F."/>
        </authorList>
    </citation>
    <scope>NUCLEOTIDE SEQUENCE</scope>
    <source>
        <strain evidence="1">BPL698</strain>
    </source>
</reference>
<sequence length="211" mass="23621">MVDYGDNRFVTLLYGDDHFVTLLYGDDHFVTLLYGDSWFLYCTMYLTDHLAPPALQVPLLSLSPHPFFPPHQLSPLLSPLSPSISCSPFDVIPSRRPLYAQERRQRLSSIASDVTRLAAQRLPRRSWSRSSAPPSIDLRHDIIAVRPRLALLCSHPSPLPLVSSTCDTLPFPSSLCSRPSSNPFHQILAPLQNAMNHSPHPPLAVYARTSM</sequence>
<proteinExistence type="predicted"/>
<evidence type="ECO:0000313" key="1">
    <source>
        <dbReference type="EMBL" id="KAI9434553.1"/>
    </source>
</evidence>
<accession>A0ACC0TR48</accession>
<dbReference type="EMBL" id="JAGFNK010001133">
    <property type="protein sequence ID" value="KAI9434553.1"/>
    <property type="molecule type" value="Genomic_DNA"/>
</dbReference>
<protein>
    <submittedName>
        <fullName evidence="1">Uncharacterized protein</fullName>
    </submittedName>
</protein>
<dbReference type="Proteomes" id="UP001207468">
    <property type="component" value="Unassembled WGS sequence"/>
</dbReference>
<gene>
    <name evidence="1" type="ORF">F5148DRAFT_1267520</name>
</gene>
<feature type="non-terminal residue" evidence="1">
    <location>
        <position position="211"/>
    </location>
</feature>
<name>A0ACC0TR48_9AGAM</name>
<keyword evidence="2" id="KW-1185">Reference proteome</keyword>
<organism evidence="1 2">
    <name type="scientific">Russula earlei</name>
    <dbReference type="NCBI Taxonomy" id="71964"/>
    <lineage>
        <taxon>Eukaryota</taxon>
        <taxon>Fungi</taxon>
        <taxon>Dikarya</taxon>
        <taxon>Basidiomycota</taxon>
        <taxon>Agaricomycotina</taxon>
        <taxon>Agaricomycetes</taxon>
        <taxon>Russulales</taxon>
        <taxon>Russulaceae</taxon>
        <taxon>Russula</taxon>
    </lineage>
</organism>
<comment type="caution">
    <text evidence="1">The sequence shown here is derived from an EMBL/GenBank/DDBJ whole genome shotgun (WGS) entry which is preliminary data.</text>
</comment>
<evidence type="ECO:0000313" key="2">
    <source>
        <dbReference type="Proteomes" id="UP001207468"/>
    </source>
</evidence>